<protein>
    <submittedName>
        <fullName evidence="1">Uncharacterized protein</fullName>
    </submittedName>
</protein>
<dbReference type="EMBL" id="BARW01002221">
    <property type="protein sequence ID" value="GAI69100.1"/>
    <property type="molecule type" value="Genomic_DNA"/>
</dbReference>
<feature type="non-terminal residue" evidence="1">
    <location>
        <position position="1"/>
    </location>
</feature>
<name>X1S0Y1_9ZZZZ</name>
<accession>X1S0Y1</accession>
<comment type="caution">
    <text evidence="1">The sequence shown here is derived from an EMBL/GenBank/DDBJ whole genome shotgun (WGS) entry which is preliminary data.</text>
</comment>
<dbReference type="AlphaFoldDB" id="X1S0Y1"/>
<reference evidence="1" key="1">
    <citation type="journal article" date="2014" name="Front. Microbiol.">
        <title>High frequency of phylogenetically diverse reductive dehalogenase-homologous genes in deep subseafloor sedimentary metagenomes.</title>
        <authorList>
            <person name="Kawai M."/>
            <person name="Futagami T."/>
            <person name="Toyoda A."/>
            <person name="Takaki Y."/>
            <person name="Nishi S."/>
            <person name="Hori S."/>
            <person name="Arai W."/>
            <person name="Tsubouchi T."/>
            <person name="Morono Y."/>
            <person name="Uchiyama I."/>
            <person name="Ito T."/>
            <person name="Fujiyama A."/>
            <person name="Inagaki F."/>
            <person name="Takami H."/>
        </authorList>
    </citation>
    <scope>NUCLEOTIDE SEQUENCE</scope>
    <source>
        <strain evidence="1">Expedition CK06-06</strain>
    </source>
</reference>
<organism evidence="1">
    <name type="scientific">marine sediment metagenome</name>
    <dbReference type="NCBI Taxonomy" id="412755"/>
    <lineage>
        <taxon>unclassified sequences</taxon>
        <taxon>metagenomes</taxon>
        <taxon>ecological metagenomes</taxon>
    </lineage>
</organism>
<sequence>GEFDGQELAAQSIRVFCLNHSMIQNCWHVSATAAKPGEVIKQAAKLAEARKLGQNIVRLVEKIKK</sequence>
<evidence type="ECO:0000313" key="1">
    <source>
        <dbReference type="EMBL" id="GAI69100.1"/>
    </source>
</evidence>
<gene>
    <name evidence="1" type="ORF">S12H4_06350</name>
</gene>
<proteinExistence type="predicted"/>